<feature type="signal peptide" evidence="2">
    <location>
        <begin position="1"/>
        <end position="22"/>
    </location>
</feature>
<evidence type="ECO:0000256" key="1">
    <source>
        <dbReference type="SAM" id="MobiDB-lite"/>
    </source>
</evidence>
<dbReference type="RefSeq" id="WP_016660132.1">
    <property type="nucleotide sequence ID" value="NZ_ASQH01000020.1"/>
</dbReference>
<feature type="region of interest" description="Disordered" evidence="1">
    <location>
        <begin position="27"/>
        <end position="60"/>
    </location>
</feature>
<dbReference type="Proteomes" id="UP000014523">
    <property type="component" value="Unassembled WGS sequence"/>
</dbReference>
<reference evidence="3 4" key="1">
    <citation type="submission" date="2013-06" db="EMBL/GenBank/DDBJ databases">
        <title>The Genome Sequence of Acinetobacter gyllenbergii CIP 110306.</title>
        <authorList>
            <consortium name="The Broad Institute Genome Sequencing Platform"/>
            <consortium name="The Broad Institute Genome Sequencing Center for Infectious Disease"/>
            <person name="Cerqueira G."/>
            <person name="Feldgarden M."/>
            <person name="Courvalin P."/>
            <person name="Perichon B."/>
            <person name="Grillot-Courvalin C."/>
            <person name="Clermont D."/>
            <person name="Rocha E."/>
            <person name="Yoon E.-J."/>
            <person name="Nemec A."/>
            <person name="Young S.K."/>
            <person name="Zeng Q."/>
            <person name="Gargeya S."/>
            <person name="Fitzgerald M."/>
            <person name="Abouelleil A."/>
            <person name="Alvarado L."/>
            <person name="Berlin A.M."/>
            <person name="Chapman S.B."/>
            <person name="Dewar J."/>
            <person name="Goldberg J."/>
            <person name="Griggs A."/>
            <person name="Gujja S."/>
            <person name="Hansen M."/>
            <person name="Howarth C."/>
            <person name="Imamovic A."/>
            <person name="Larimer J."/>
            <person name="McCowan C."/>
            <person name="Murphy C."/>
            <person name="Pearson M."/>
            <person name="Priest M."/>
            <person name="Roberts A."/>
            <person name="Saif S."/>
            <person name="Shea T."/>
            <person name="Sykes S."/>
            <person name="Wortman J."/>
            <person name="Nusbaum C."/>
            <person name="Birren B."/>
        </authorList>
    </citation>
    <scope>NUCLEOTIDE SEQUENCE [LARGE SCALE GENOMIC DNA]</scope>
    <source>
        <strain evidence="3 4">CIP 110306</strain>
    </source>
</reference>
<dbReference type="AlphaFoldDB" id="A0A829HME7"/>
<gene>
    <name evidence="3" type="ORF">F957_00477</name>
</gene>
<proteinExistence type="predicted"/>
<organism evidence="3 4">
    <name type="scientific">Acinetobacter gyllenbergii CIP 110306 = MTCC 11365</name>
    <dbReference type="NCBI Taxonomy" id="1217657"/>
    <lineage>
        <taxon>Bacteria</taxon>
        <taxon>Pseudomonadati</taxon>
        <taxon>Pseudomonadota</taxon>
        <taxon>Gammaproteobacteria</taxon>
        <taxon>Moraxellales</taxon>
        <taxon>Moraxellaceae</taxon>
        <taxon>Acinetobacter</taxon>
    </lineage>
</organism>
<name>A0A829HME7_9GAMM</name>
<keyword evidence="4" id="KW-1185">Reference proteome</keyword>
<protein>
    <submittedName>
        <fullName evidence="3">Uncharacterized protein</fullName>
    </submittedName>
</protein>
<feature type="compositionally biased region" description="Polar residues" evidence="1">
    <location>
        <begin position="32"/>
        <end position="46"/>
    </location>
</feature>
<accession>A0A829HME7</accession>
<dbReference type="PROSITE" id="PS51257">
    <property type="entry name" value="PROKAR_LIPOPROTEIN"/>
    <property type="match status" value="1"/>
</dbReference>
<evidence type="ECO:0000256" key="2">
    <source>
        <dbReference type="SAM" id="SignalP"/>
    </source>
</evidence>
<evidence type="ECO:0000313" key="3">
    <source>
        <dbReference type="EMBL" id="EPF93131.1"/>
    </source>
</evidence>
<evidence type="ECO:0000313" key="4">
    <source>
        <dbReference type="Proteomes" id="UP000014523"/>
    </source>
</evidence>
<comment type="caution">
    <text evidence="3">The sequence shown here is derived from an EMBL/GenBank/DDBJ whole genome shotgun (WGS) entry which is preliminary data.</text>
</comment>
<feature type="chain" id="PRO_5032846640" evidence="2">
    <location>
        <begin position="23"/>
        <end position="224"/>
    </location>
</feature>
<dbReference type="EMBL" id="ATGG01000006">
    <property type="protein sequence ID" value="EPF93131.1"/>
    <property type="molecule type" value="Genomic_DNA"/>
</dbReference>
<sequence>MQFRLFLQYVSVGVLLSLGLSACDSHHPEPMKQQQAQMQSSRNASEVLTDEQEPVASDTQGLSLTQVAGQATLPYSADRKHNLSKPSEADLVYAGRYHARIPCSDAFAGCVNNEKEAEYILNLMADGSVFWTNTSFSRLGSDPSRNIAKIEQTCKQVQWHVHKELNEIMIRCDAADVNLYYQVSPNQDLVMDLDKIWNGDNGRNRKFFKEYPFPEQAYIFKKVD</sequence>
<keyword evidence="2" id="KW-0732">Signal</keyword>